<dbReference type="Pfam" id="PF25534">
    <property type="entry name" value="DUF7918"/>
    <property type="match status" value="1"/>
</dbReference>
<evidence type="ECO:0000259" key="2">
    <source>
        <dbReference type="Pfam" id="PF25534"/>
    </source>
</evidence>
<name>A0AAN6L266_9PEZI</name>
<feature type="domain" description="DUF7918" evidence="2">
    <location>
        <begin position="25"/>
        <end position="212"/>
    </location>
</feature>
<feature type="region of interest" description="Disordered" evidence="1">
    <location>
        <begin position="158"/>
        <end position="190"/>
    </location>
</feature>
<dbReference type="InterPro" id="IPR057678">
    <property type="entry name" value="DUF7918"/>
</dbReference>
<protein>
    <recommendedName>
        <fullName evidence="2">DUF7918 domain-containing protein</fullName>
    </recommendedName>
</protein>
<evidence type="ECO:0000313" key="4">
    <source>
        <dbReference type="Proteomes" id="UP001175353"/>
    </source>
</evidence>
<organism evidence="3 4">
    <name type="scientific">Friedmanniomyces endolithicus</name>
    <dbReference type="NCBI Taxonomy" id="329885"/>
    <lineage>
        <taxon>Eukaryota</taxon>
        <taxon>Fungi</taxon>
        <taxon>Dikarya</taxon>
        <taxon>Ascomycota</taxon>
        <taxon>Pezizomycotina</taxon>
        <taxon>Dothideomycetes</taxon>
        <taxon>Dothideomycetidae</taxon>
        <taxon>Mycosphaerellales</taxon>
        <taxon>Teratosphaeriaceae</taxon>
        <taxon>Friedmanniomyces</taxon>
    </lineage>
</organism>
<sequence length="218" mass="24393">MAIHPRLPGMIVRVSVDDKHADDEHGLPEYDEDEAEVDSHDPTACVKYIEAISGARFYIDYSFNRRIFRHANNNIEVDVELDCGAGCAEFSRPRDIYDPAWKSLEWAARDTHNGRIKQSMLFSELIISEDVAPDKALIGKLAELGTIKVKVYKVDLEPPRAKKSSRHGKGKVHHSSSRLEGGSRPLAPDGRISEKLLKGRALTHQARYANGKTGCFQD</sequence>
<proteinExistence type="predicted"/>
<evidence type="ECO:0000256" key="1">
    <source>
        <dbReference type="SAM" id="MobiDB-lite"/>
    </source>
</evidence>
<feature type="compositionally biased region" description="Basic residues" evidence="1">
    <location>
        <begin position="161"/>
        <end position="176"/>
    </location>
</feature>
<dbReference type="AlphaFoldDB" id="A0AAN6L266"/>
<accession>A0AAN6L266</accession>
<dbReference type="EMBL" id="JAUJLE010000003">
    <property type="protein sequence ID" value="KAK1015073.1"/>
    <property type="molecule type" value="Genomic_DNA"/>
</dbReference>
<dbReference type="PANTHER" id="PTHR36223:SF1">
    <property type="entry name" value="TRANSCRIPTION ELONGATION FACTOR EAF N-TERMINAL DOMAIN-CONTAINING PROTEIN"/>
    <property type="match status" value="1"/>
</dbReference>
<comment type="caution">
    <text evidence="3">The sequence shown here is derived from an EMBL/GenBank/DDBJ whole genome shotgun (WGS) entry which is preliminary data.</text>
</comment>
<dbReference type="PANTHER" id="PTHR36223">
    <property type="entry name" value="BETA-LACTAMASE-TYPE TRANSPEPTIDASE FOLD DOMAIN CONTAINING PROTEIN"/>
    <property type="match status" value="1"/>
</dbReference>
<gene>
    <name evidence="3" type="ORF">LTR91_000875</name>
</gene>
<reference evidence="3" key="1">
    <citation type="submission" date="2023-06" db="EMBL/GenBank/DDBJ databases">
        <title>Black Yeasts Isolated from many extreme environments.</title>
        <authorList>
            <person name="Coleine C."/>
            <person name="Stajich J.E."/>
            <person name="Selbmann L."/>
        </authorList>
    </citation>
    <scope>NUCLEOTIDE SEQUENCE</scope>
    <source>
        <strain evidence="3">CCFEE 5200</strain>
    </source>
</reference>
<evidence type="ECO:0000313" key="3">
    <source>
        <dbReference type="EMBL" id="KAK1015073.1"/>
    </source>
</evidence>
<dbReference type="Proteomes" id="UP001175353">
    <property type="component" value="Unassembled WGS sequence"/>
</dbReference>
<keyword evidence="4" id="KW-1185">Reference proteome</keyword>